<comment type="caution">
    <text evidence="3">The sequence shown here is derived from an EMBL/GenBank/DDBJ whole genome shotgun (WGS) entry which is preliminary data.</text>
</comment>
<evidence type="ECO:0000256" key="2">
    <source>
        <dbReference type="SAM" id="SignalP"/>
    </source>
</evidence>
<keyword evidence="4" id="KW-1185">Reference proteome</keyword>
<name>A0A6A4XG02_AMPAM</name>
<feature type="compositionally biased region" description="Polar residues" evidence="1">
    <location>
        <begin position="92"/>
        <end position="107"/>
    </location>
</feature>
<evidence type="ECO:0008006" key="5">
    <source>
        <dbReference type="Google" id="ProtNLM"/>
    </source>
</evidence>
<feature type="chain" id="PRO_5025495256" description="Secreted protein" evidence="2">
    <location>
        <begin position="29"/>
        <end position="107"/>
    </location>
</feature>
<feature type="signal peptide" evidence="2">
    <location>
        <begin position="1"/>
        <end position="28"/>
    </location>
</feature>
<proteinExistence type="predicted"/>
<reference evidence="3 4" key="1">
    <citation type="submission" date="2019-07" db="EMBL/GenBank/DDBJ databases">
        <title>Draft genome assembly of a fouling barnacle, Amphibalanus amphitrite (Darwin, 1854): The first reference genome for Thecostraca.</title>
        <authorList>
            <person name="Kim W."/>
        </authorList>
    </citation>
    <scope>NUCLEOTIDE SEQUENCE [LARGE SCALE GENOMIC DNA]</scope>
    <source>
        <strain evidence="3">SNU_AA5</strain>
        <tissue evidence="3">Soma without cirri and trophi</tissue>
    </source>
</reference>
<evidence type="ECO:0000313" key="3">
    <source>
        <dbReference type="EMBL" id="KAF0313522.1"/>
    </source>
</evidence>
<evidence type="ECO:0000256" key="1">
    <source>
        <dbReference type="SAM" id="MobiDB-lite"/>
    </source>
</evidence>
<dbReference type="EMBL" id="VIIS01000086">
    <property type="protein sequence ID" value="KAF0313522.1"/>
    <property type="molecule type" value="Genomic_DNA"/>
</dbReference>
<sequence length="107" mass="10436">MTDIETFYETITMKLAILVLCLVAAVAASPTRGCCGGGAADGAAGADSAQAQAPGLQLQKSSSFAQGSAVGNAASVSDASSSAFQSQGRGGSVQSAVNKAESNQFTG</sequence>
<evidence type="ECO:0000313" key="4">
    <source>
        <dbReference type="Proteomes" id="UP000440578"/>
    </source>
</evidence>
<organism evidence="3 4">
    <name type="scientific">Amphibalanus amphitrite</name>
    <name type="common">Striped barnacle</name>
    <name type="synonym">Balanus amphitrite</name>
    <dbReference type="NCBI Taxonomy" id="1232801"/>
    <lineage>
        <taxon>Eukaryota</taxon>
        <taxon>Metazoa</taxon>
        <taxon>Ecdysozoa</taxon>
        <taxon>Arthropoda</taxon>
        <taxon>Crustacea</taxon>
        <taxon>Multicrustacea</taxon>
        <taxon>Cirripedia</taxon>
        <taxon>Thoracica</taxon>
        <taxon>Thoracicalcarea</taxon>
        <taxon>Balanomorpha</taxon>
        <taxon>Balanoidea</taxon>
        <taxon>Balanidae</taxon>
        <taxon>Amphibalaninae</taxon>
        <taxon>Amphibalanus</taxon>
    </lineage>
</organism>
<keyword evidence="2" id="KW-0732">Signal</keyword>
<feature type="region of interest" description="Disordered" evidence="1">
    <location>
        <begin position="82"/>
        <end position="107"/>
    </location>
</feature>
<dbReference type="AlphaFoldDB" id="A0A6A4XG02"/>
<dbReference type="Proteomes" id="UP000440578">
    <property type="component" value="Unassembled WGS sequence"/>
</dbReference>
<gene>
    <name evidence="3" type="ORF">FJT64_015960</name>
</gene>
<protein>
    <recommendedName>
        <fullName evidence="5">Secreted protein</fullName>
    </recommendedName>
</protein>
<accession>A0A6A4XG02</accession>